<evidence type="ECO:0000259" key="2">
    <source>
        <dbReference type="SMART" id="SM00731"/>
    </source>
</evidence>
<keyword evidence="4" id="KW-1185">Reference proteome</keyword>
<protein>
    <recommendedName>
        <fullName evidence="2">SprT-like domain-containing protein</fullName>
    </recommendedName>
</protein>
<feature type="region of interest" description="Disordered" evidence="1">
    <location>
        <begin position="463"/>
        <end position="487"/>
    </location>
</feature>
<accession>A0ABP1CLV4</accession>
<proteinExistence type="predicted"/>
<evidence type="ECO:0000313" key="3">
    <source>
        <dbReference type="EMBL" id="CAL1696676.1"/>
    </source>
</evidence>
<dbReference type="SMART" id="SM00731">
    <property type="entry name" value="SprT"/>
    <property type="match status" value="1"/>
</dbReference>
<dbReference type="PANTHER" id="PTHR23099:SF0">
    <property type="entry name" value="GERM CELL NUCLEAR ACIDIC PROTEIN"/>
    <property type="match status" value="1"/>
</dbReference>
<gene>
    <name evidence="3" type="ORF">GFSPODELE1_LOCUS1302</name>
</gene>
<dbReference type="PANTHER" id="PTHR23099">
    <property type="entry name" value="TRANSCRIPTIONAL REGULATOR"/>
    <property type="match status" value="1"/>
</dbReference>
<feature type="compositionally biased region" description="Acidic residues" evidence="1">
    <location>
        <begin position="1"/>
        <end position="16"/>
    </location>
</feature>
<reference evidence="4" key="1">
    <citation type="submission" date="2024-04" db="EMBL/GenBank/DDBJ databases">
        <authorList>
            <person name="Shaw F."/>
            <person name="Minotto A."/>
        </authorList>
    </citation>
    <scope>NUCLEOTIDE SEQUENCE [LARGE SCALE GENOMIC DNA]</scope>
</reference>
<feature type="region of interest" description="Disordered" evidence="1">
    <location>
        <begin position="74"/>
        <end position="103"/>
    </location>
</feature>
<feature type="domain" description="SprT-like" evidence="2">
    <location>
        <begin position="282"/>
        <end position="436"/>
    </location>
</feature>
<dbReference type="EMBL" id="OZ037944">
    <property type="protein sequence ID" value="CAL1696676.1"/>
    <property type="molecule type" value="Genomic_DNA"/>
</dbReference>
<evidence type="ECO:0000256" key="1">
    <source>
        <dbReference type="SAM" id="MobiDB-lite"/>
    </source>
</evidence>
<dbReference type="Pfam" id="PF10263">
    <property type="entry name" value="SprT-like"/>
    <property type="match status" value="1"/>
</dbReference>
<feature type="compositionally biased region" description="Polar residues" evidence="1">
    <location>
        <begin position="90"/>
        <end position="99"/>
    </location>
</feature>
<name>A0ABP1CLV4_9APHY</name>
<sequence length="541" mass="61033">MQVEQDEQENISDSEEERTRYVQIRPCSKSIPKNIYSHALSRRQRGLDREVIVISSDSEPEDELQTEQRGDTFVFGCENASPPTGHGLLTSPTQRQVPGSSRLRVQDVSITPTRLSHPTTVAGGNRSDMSTATRSITRVAFDDVIDISTSSDEERGPSATLQNEIKEDLVPWEVDDGSTLILDEPRRARKPLRIPTLQNNEHWNGAEGSVLKDTPLLKRLFKHPGYSDDEDEDNTRDPVPNRPRSIPGTPTLSRNTRGSTSALKAPRMTKKASKAAEQARREVYAQELFDELNECVFDDGLPKETRLVWSNRLITTAGKANWQRTRDGVHTASIQLAMKVLDEDERIRNTLSHEMCHLACWIISAEPKENHGKIFKAWAAKVMRTRPDIEITTRHDYEIKYPYEWKCQECSKIYGRFSKSIRPDECGKQTTNFVEMSHYTIRPVCGACKVGRLQPLFEVKTRTPRTPKTTANSRMAATTPRDSPHPASPAVDAVIDLTVDVNVVDTPTKTKKRKEKTVVPEVDSEIDAILNRIKSVKIGLE</sequence>
<feature type="region of interest" description="Disordered" evidence="1">
    <location>
        <begin position="221"/>
        <end position="276"/>
    </location>
</feature>
<dbReference type="InterPro" id="IPR006640">
    <property type="entry name" value="SprT-like_domain"/>
</dbReference>
<organism evidence="3 4">
    <name type="scientific">Somion occarium</name>
    <dbReference type="NCBI Taxonomy" id="3059160"/>
    <lineage>
        <taxon>Eukaryota</taxon>
        <taxon>Fungi</taxon>
        <taxon>Dikarya</taxon>
        <taxon>Basidiomycota</taxon>
        <taxon>Agaricomycotina</taxon>
        <taxon>Agaricomycetes</taxon>
        <taxon>Polyporales</taxon>
        <taxon>Cerrenaceae</taxon>
        <taxon>Somion</taxon>
    </lineage>
</organism>
<feature type="compositionally biased region" description="Polar residues" evidence="1">
    <location>
        <begin position="248"/>
        <end position="262"/>
    </location>
</feature>
<feature type="region of interest" description="Disordered" evidence="1">
    <location>
        <begin position="1"/>
        <end position="20"/>
    </location>
</feature>
<evidence type="ECO:0000313" key="4">
    <source>
        <dbReference type="Proteomes" id="UP001497453"/>
    </source>
</evidence>
<dbReference type="Proteomes" id="UP001497453">
    <property type="component" value="Chromosome 1"/>
</dbReference>